<dbReference type="EMBL" id="CP000780">
    <property type="protein sequence ID" value="ABS54807.1"/>
    <property type="molecule type" value="Genomic_DNA"/>
</dbReference>
<sequence length="167" mass="17742">MADFAPKSAVKSAVRTLAAPFEDVDTLNAVVQSVILNNPFGCVSYMSTGANHPPVEKSRENYTARFVYQDNEAKIVGRTAENYATVAGYKAGVAAVLANTANIAAHGGVPAHEIESDTFSVTLKCHAANGEIFLLTFARQQVSLSSYEDDSIQTVVETWADGVPSLA</sequence>
<evidence type="ECO:0000313" key="2">
    <source>
        <dbReference type="Proteomes" id="UP000002408"/>
    </source>
</evidence>
<dbReference type="KEGG" id="mbn:Mboo_0285"/>
<dbReference type="GeneID" id="5410307"/>
<dbReference type="OrthoDB" id="117414at2157"/>
<reference evidence="2" key="1">
    <citation type="journal article" date="2015" name="Microbiology">
        <title>Genome of Methanoregula boonei 6A8 reveals adaptations to oligotrophic peatland environments.</title>
        <authorList>
            <person name="Braeuer S."/>
            <person name="Cadillo-Quiroz H."/>
            <person name="Kyrpides N."/>
            <person name="Woyke T."/>
            <person name="Goodwin L."/>
            <person name="Detter C."/>
            <person name="Podell S."/>
            <person name="Yavitt J.B."/>
            <person name="Zinder S.H."/>
        </authorList>
    </citation>
    <scope>NUCLEOTIDE SEQUENCE [LARGE SCALE GENOMIC DNA]</scope>
    <source>
        <strain evidence="2">DSM 21154 / JCM 14090 / 6A8</strain>
    </source>
</reference>
<dbReference type="eggNOG" id="arCOG06904">
    <property type="taxonomic scope" value="Archaea"/>
</dbReference>
<gene>
    <name evidence="1" type="ordered locus">Mboo_0285</name>
</gene>
<name>A7I4Z6_METB6</name>
<proteinExistence type="predicted"/>
<dbReference type="AlphaFoldDB" id="A7I4Z6"/>
<accession>A7I4Z6</accession>
<dbReference type="HOGENOM" id="CLU_111882_0_0_2"/>
<protein>
    <submittedName>
        <fullName evidence="1">Uncharacterized protein</fullName>
    </submittedName>
</protein>
<dbReference type="Proteomes" id="UP000002408">
    <property type="component" value="Chromosome"/>
</dbReference>
<keyword evidence="2" id="KW-1185">Reference proteome</keyword>
<evidence type="ECO:0000313" key="1">
    <source>
        <dbReference type="EMBL" id="ABS54807.1"/>
    </source>
</evidence>
<dbReference type="RefSeq" id="WP_011991295.1">
    <property type="nucleotide sequence ID" value="NC_009712.1"/>
</dbReference>
<organism evidence="1 2">
    <name type="scientific">Methanoregula boonei (strain DSM 21154 / JCM 14090 / 6A8)</name>
    <dbReference type="NCBI Taxonomy" id="456442"/>
    <lineage>
        <taxon>Archaea</taxon>
        <taxon>Methanobacteriati</taxon>
        <taxon>Methanobacteriota</taxon>
        <taxon>Stenosarchaea group</taxon>
        <taxon>Methanomicrobia</taxon>
        <taxon>Methanomicrobiales</taxon>
        <taxon>Methanoregulaceae</taxon>
        <taxon>Methanoregula</taxon>
    </lineage>
</organism>